<evidence type="ECO:0000313" key="6">
    <source>
        <dbReference type="Proteomes" id="UP000637578"/>
    </source>
</evidence>
<evidence type="ECO:0000259" key="4">
    <source>
        <dbReference type="Pfam" id="PF01522"/>
    </source>
</evidence>
<dbReference type="InterPro" id="IPR051398">
    <property type="entry name" value="Polysacch_Deacetylase"/>
</dbReference>
<organism evidence="5 6">
    <name type="scientific">Longimycelium tulufanense</name>
    <dbReference type="NCBI Taxonomy" id="907463"/>
    <lineage>
        <taxon>Bacteria</taxon>
        <taxon>Bacillati</taxon>
        <taxon>Actinomycetota</taxon>
        <taxon>Actinomycetes</taxon>
        <taxon>Pseudonocardiales</taxon>
        <taxon>Pseudonocardiaceae</taxon>
        <taxon>Longimycelium</taxon>
    </lineage>
</organism>
<dbReference type="GO" id="GO:0016798">
    <property type="term" value="F:hydrolase activity, acting on glycosyl bonds"/>
    <property type="evidence" value="ECO:0007669"/>
    <property type="project" value="UniProtKB-KW"/>
</dbReference>
<evidence type="ECO:0000256" key="3">
    <source>
        <dbReference type="SAM" id="MobiDB-lite"/>
    </source>
</evidence>
<feature type="region of interest" description="Disordered" evidence="3">
    <location>
        <begin position="296"/>
        <end position="330"/>
    </location>
</feature>
<keyword evidence="6" id="KW-1185">Reference proteome</keyword>
<dbReference type="GO" id="GO:0005576">
    <property type="term" value="C:extracellular region"/>
    <property type="evidence" value="ECO:0007669"/>
    <property type="project" value="UniProtKB-SubCell"/>
</dbReference>
<dbReference type="SUPFAM" id="SSF88713">
    <property type="entry name" value="Glycoside hydrolase/deacetylase"/>
    <property type="match status" value="1"/>
</dbReference>
<proteinExistence type="predicted"/>
<accession>A0A8J3FV02</accession>
<gene>
    <name evidence="5" type="ORF">GCM10012275_08530</name>
</gene>
<comment type="caution">
    <text evidence="5">The sequence shown here is derived from an EMBL/GenBank/DDBJ whole genome shotgun (WGS) entry which is preliminary data.</text>
</comment>
<feature type="domain" description="NodB homology" evidence="4">
    <location>
        <begin position="101"/>
        <end position="228"/>
    </location>
</feature>
<protein>
    <submittedName>
        <fullName evidence="5">Xylanase</fullName>
    </submittedName>
</protein>
<dbReference type="Pfam" id="PF01522">
    <property type="entry name" value="Polysacc_deac_1"/>
    <property type="match status" value="1"/>
</dbReference>
<keyword evidence="5" id="KW-0624">Polysaccharide degradation</keyword>
<dbReference type="PANTHER" id="PTHR34216">
    <property type="match status" value="1"/>
</dbReference>
<keyword evidence="5" id="KW-0119">Carbohydrate metabolism</keyword>
<dbReference type="InterPro" id="IPR002509">
    <property type="entry name" value="NODB_dom"/>
</dbReference>
<reference evidence="5" key="1">
    <citation type="journal article" date="2014" name="Int. J. Syst. Evol. Microbiol.">
        <title>Complete genome sequence of Corynebacterium casei LMG S-19264T (=DSM 44701T), isolated from a smear-ripened cheese.</title>
        <authorList>
            <consortium name="US DOE Joint Genome Institute (JGI-PGF)"/>
            <person name="Walter F."/>
            <person name="Albersmeier A."/>
            <person name="Kalinowski J."/>
            <person name="Ruckert C."/>
        </authorList>
    </citation>
    <scope>NUCLEOTIDE SEQUENCE</scope>
    <source>
        <strain evidence="5">CGMCC 4.5737</strain>
    </source>
</reference>
<dbReference type="AlphaFoldDB" id="A0A8J3FV02"/>
<dbReference type="GO" id="GO:0045493">
    <property type="term" value="P:xylan catabolic process"/>
    <property type="evidence" value="ECO:0007669"/>
    <property type="project" value="UniProtKB-KW"/>
</dbReference>
<keyword evidence="5" id="KW-0326">Glycosidase</keyword>
<dbReference type="PANTHER" id="PTHR34216:SF3">
    <property type="entry name" value="POLY-BETA-1,6-N-ACETYL-D-GLUCOSAMINE N-DEACETYLASE"/>
    <property type="match status" value="1"/>
</dbReference>
<evidence type="ECO:0000256" key="2">
    <source>
        <dbReference type="ARBA" id="ARBA00022729"/>
    </source>
</evidence>
<dbReference type="Proteomes" id="UP000637578">
    <property type="component" value="Unassembled WGS sequence"/>
</dbReference>
<comment type="subcellular location">
    <subcellularLocation>
        <location evidence="1">Secreted</location>
    </subcellularLocation>
</comment>
<keyword evidence="5" id="KW-0858">Xylan degradation</keyword>
<dbReference type="GO" id="GO:0016810">
    <property type="term" value="F:hydrolase activity, acting on carbon-nitrogen (but not peptide) bonds"/>
    <property type="evidence" value="ECO:0007669"/>
    <property type="project" value="InterPro"/>
</dbReference>
<dbReference type="Gene3D" id="3.20.20.370">
    <property type="entry name" value="Glycoside hydrolase/deacetylase"/>
    <property type="match status" value="1"/>
</dbReference>
<evidence type="ECO:0000256" key="1">
    <source>
        <dbReference type="ARBA" id="ARBA00004613"/>
    </source>
</evidence>
<name>A0A8J3FV02_9PSEU</name>
<evidence type="ECO:0000313" key="5">
    <source>
        <dbReference type="EMBL" id="GGM39898.1"/>
    </source>
</evidence>
<dbReference type="EMBL" id="BMMK01000002">
    <property type="protein sequence ID" value="GGM39898.1"/>
    <property type="molecule type" value="Genomic_DNA"/>
</dbReference>
<keyword evidence="2" id="KW-0732">Signal</keyword>
<keyword evidence="5" id="KW-0378">Hydrolase</keyword>
<sequence length="330" mass="35420">MFAAVSALFLAGCGGGGEPVAVPPPAASAPSARPASDPAAARANELGAVPVLMYHRITTQPTSVYDRTPEDFRAELERLVREDYVPIRTRDYAEGRIDIPAGKHPVVLTFDDSTKSQLELGPDGRPKPDTAVAILQEVSRANPGFPAVASFYVNGEPFEDPGGRQTLRWLHENGFEIGNHTLTHANLGGLGPEAVQREIAGNQQAIQKAVPGLEVSTMALPFGVAPGRAELAREGMADGARYRHKGVLLVGSNPAPSPFAKEFDPLKIPRIRSQGTSGEDFRFGSTTWLDKLASGEVPRYTSDGDPHRISFPTTERSALAADHQQRARPY</sequence>
<reference evidence="5" key="2">
    <citation type="submission" date="2020-09" db="EMBL/GenBank/DDBJ databases">
        <authorList>
            <person name="Sun Q."/>
            <person name="Zhou Y."/>
        </authorList>
    </citation>
    <scope>NUCLEOTIDE SEQUENCE</scope>
    <source>
        <strain evidence="5">CGMCC 4.5737</strain>
    </source>
</reference>
<dbReference type="InterPro" id="IPR011330">
    <property type="entry name" value="Glyco_hydro/deAcase_b/a-brl"/>
</dbReference>